<evidence type="ECO:0000313" key="2">
    <source>
        <dbReference type="Proteomes" id="UP001548832"/>
    </source>
</evidence>
<comment type="caution">
    <text evidence="1">The sequence shown here is derived from an EMBL/GenBank/DDBJ whole genome shotgun (WGS) entry which is preliminary data.</text>
</comment>
<keyword evidence="2" id="KW-1185">Reference proteome</keyword>
<reference evidence="1 2" key="1">
    <citation type="submission" date="2024-06" db="EMBL/GenBank/DDBJ databases">
        <authorList>
            <person name="Kim D.-U."/>
        </authorList>
    </citation>
    <scope>NUCLEOTIDE SEQUENCE [LARGE SCALE GENOMIC DNA]</scope>
    <source>
        <strain evidence="1 2">KACC15460</strain>
    </source>
</reference>
<proteinExistence type="predicted"/>
<gene>
    <name evidence="1" type="ORF">ABVQ20_20260</name>
</gene>
<dbReference type="Proteomes" id="UP001548832">
    <property type="component" value="Unassembled WGS sequence"/>
</dbReference>
<dbReference type="EMBL" id="JBEWSZ010000001">
    <property type="protein sequence ID" value="MET2829309.1"/>
    <property type="molecule type" value="Genomic_DNA"/>
</dbReference>
<organism evidence="1 2">
    <name type="scientific">Mesorhizobium shangrilense</name>
    <dbReference type="NCBI Taxonomy" id="460060"/>
    <lineage>
        <taxon>Bacteria</taxon>
        <taxon>Pseudomonadati</taxon>
        <taxon>Pseudomonadota</taxon>
        <taxon>Alphaproteobacteria</taxon>
        <taxon>Hyphomicrobiales</taxon>
        <taxon>Phyllobacteriaceae</taxon>
        <taxon>Mesorhizobium</taxon>
    </lineage>
</organism>
<protein>
    <submittedName>
        <fullName evidence="1">Uncharacterized protein</fullName>
    </submittedName>
</protein>
<dbReference type="RefSeq" id="WP_354461259.1">
    <property type="nucleotide sequence ID" value="NZ_JBEWSZ010000001.1"/>
</dbReference>
<sequence length="148" mass="16827">MDPNDANITPPKGAPGGKVGFFWIVPDRLGHDAILGEAFDLAKAETYGEALTHPLGHYDYWTLMKARGPAWLRARNLSGSLLTTEYEDWPRGRLVFFPAQERFTLLADRRIFRSSRLNLVWAMFQVAEHRVDLRRDGHYMPIGRSASA</sequence>
<evidence type="ECO:0000313" key="1">
    <source>
        <dbReference type="EMBL" id="MET2829309.1"/>
    </source>
</evidence>
<name>A0ABV2DHE4_9HYPH</name>
<accession>A0ABV2DHE4</accession>